<dbReference type="EMBL" id="JAXIOK010000012">
    <property type="protein sequence ID" value="KAK4758843.1"/>
    <property type="molecule type" value="Genomic_DNA"/>
</dbReference>
<dbReference type="GO" id="GO:0006457">
    <property type="term" value="P:protein folding"/>
    <property type="evidence" value="ECO:0007669"/>
    <property type="project" value="UniProtKB-ARBA"/>
</dbReference>
<dbReference type="GO" id="GO:0003712">
    <property type="term" value="F:transcription coregulator activity"/>
    <property type="evidence" value="ECO:0007669"/>
    <property type="project" value="TreeGrafter"/>
</dbReference>
<name>A0AAN7K6X7_9MYRT</name>
<dbReference type="FunFam" id="1.10.287.370:FF:000010">
    <property type="entry name" value="Protein UXT like"/>
    <property type="match status" value="1"/>
</dbReference>
<dbReference type="GO" id="GO:0045944">
    <property type="term" value="P:positive regulation of transcription by RNA polymerase II"/>
    <property type="evidence" value="ECO:0007669"/>
    <property type="project" value="TreeGrafter"/>
</dbReference>
<evidence type="ECO:0008006" key="3">
    <source>
        <dbReference type="Google" id="ProtNLM"/>
    </source>
</evidence>
<dbReference type="InterPro" id="IPR009053">
    <property type="entry name" value="Prefoldin"/>
</dbReference>
<evidence type="ECO:0000313" key="1">
    <source>
        <dbReference type="EMBL" id="KAK4758843.1"/>
    </source>
</evidence>
<keyword evidence="2" id="KW-1185">Reference proteome</keyword>
<dbReference type="Gene3D" id="1.10.287.370">
    <property type="match status" value="1"/>
</dbReference>
<organism evidence="1 2">
    <name type="scientific">Trapa incisa</name>
    <dbReference type="NCBI Taxonomy" id="236973"/>
    <lineage>
        <taxon>Eukaryota</taxon>
        <taxon>Viridiplantae</taxon>
        <taxon>Streptophyta</taxon>
        <taxon>Embryophyta</taxon>
        <taxon>Tracheophyta</taxon>
        <taxon>Spermatophyta</taxon>
        <taxon>Magnoliopsida</taxon>
        <taxon>eudicotyledons</taxon>
        <taxon>Gunneridae</taxon>
        <taxon>Pentapetalae</taxon>
        <taxon>rosids</taxon>
        <taxon>malvids</taxon>
        <taxon>Myrtales</taxon>
        <taxon>Lythraceae</taxon>
        <taxon>Trapa</taxon>
    </lineage>
</organism>
<dbReference type="NCBIfam" id="TIGR00293">
    <property type="entry name" value="prefoldin subunit alpha"/>
    <property type="match status" value="1"/>
</dbReference>
<evidence type="ECO:0000313" key="2">
    <source>
        <dbReference type="Proteomes" id="UP001345219"/>
    </source>
</evidence>
<dbReference type="GO" id="GO:0009409">
    <property type="term" value="P:response to cold"/>
    <property type="evidence" value="ECO:0007669"/>
    <property type="project" value="UniProtKB-ARBA"/>
</dbReference>
<dbReference type="SUPFAM" id="SSF46579">
    <property type="entry name" value="Prefoldin"/>
    <property type="match status" value="1"/>
</dbReference>
<dbReference type="Pfam" id="PF02996">
    <property type="entry name" value="Prefoldin"/>
    <property type="match status" value="1"/>
</dbReference>
<protein>
    <recommendedName>
        <fullName evidence="3">Protein UXT homolog</fullName>
    </recommendedName>
</protein>
<dbReference type="InterPro" id="IPR004127">
    <property type="entry name" value="Prefoldin_subunit_alpha"/>
</dbReference>
<dbReference type="PANTHER" id="PTHR13345:SF9">
    <property type="entry name" value="PROTEIN UXT"/>
    <property type="match status" value="1"/>
</dbReference>
<dbReference type="AlphaFoldDB" id="A0AAN7K6X7"/>
<dbReference type="CDD" id="cd23158">
    <property type="entry name" value="Prefoldin_UXT"/>
    <property type="match status" value="1"/>
</dbReference>
<proteinExistence type="predicted"/>
<sequence length="151" mass="18017">MDGHVPEELRKWEELIDCKLKPSLVRATDERNKLFEQQKVVSDLRKNIENLQRNSITNMRTMVNIGSEVYLQAEVSDTRRIFVDIGYGFHVEFTWDEALKYLPSREELLARKIEECTQRIVHIKADIKWIYEVIRQLLNIPEDPYVEERVL</sequence>
<dbReference type="PANTHER" id="PTHR13345">
    <property type="entry name" value="MEDIATOR OF RNA POLYMERASE II TRANSCRIPTION SUBUNIT 10"/>
    <property type="match status" value="1"/>
</dbReference>
<dbReference type="GO" id="GO:0016592">
    <property type="term" value="C:mediator complex"/>
    <property type="evidence" value="ECO:0007669"/>
    <property type="project" value="TreeGrafter"/>
</dbReference>
<reference evidence="1 2" key="1">
    <citation type="journal article" date="2023" name="Hortic Res">
        <title>Pangenome of water caltrop reveals structural variations and asymmetric subgenome divergence after allopolyploidization.</title>
        <authorList>
            <person name="Zhang X."/>
            <person name="Chen Y."/>
            <person name="Wang L."/>
            <person name="Yuan Y."/>
            <person name="Fang M."/>
            <person name="Shi L."/>
            <person name="Lu R."/>
            <person name="Comes H.P."/>
            <person name="Ma Y."/>
            <person name="Chen Y."/>
            <person name="Huang G."/>
            <person name="Zhou Y."/>
            <person name="Zheng Z."/>
            <person name="Qiu Y."/>
        </authorList>
    </citation>
    <scope>NUCLEOTIDE SEQUENCE [LARGE SCALE GENOMIC DNA]</scope>
    <source>
        <tissue evidence="1">Roots</tissue>
    </source>
</reference>
<comment type="caution">
    <text evidence="1">The sequence shown here is derived from an EMBL/GenBank/DDBJ whole genome shotgun (WGS) entry which is preliminary data.</text>
</comment>
<gene>
    <name evidence="1" type="ORF">SAY87_020144</name>
</gene>
<accession>A0AAN7K6X7</accession>
<dbReference type="Proteomes" id="UP001345219">
    <property type="component" value="Chromosome 15"/>
</dbReference>